<name>A0AAW8JME2_9GAMM</name>
<evidence type="ECO:0008006" key="4">
    <source>
        <dbReference type="Google" id="ProtNLM"/>
    </source>
</evidence>
<sequence>MQNKRYSKLIILGLCSLPACNVLAETHPNIQAFIPKGWTLFQKVEGDLNKDGQKDIAMIIEEKNPKNIVKNDALGSEELNLNPRKLLILFKDQQSYRLVGSNDTIPSANDADAPCLADPLAEFDPLEIKNGVLQVAFHYWYSCGSWYVNNNTYSFRYENTPQPNKASFKLIGFDSTDFHRASGDSSTYSVNFLTGKTKSTSGANEFAEQKQKIKTTWSKLKQRYDLSLSQINFKENNDFE</sequence>
<dbReference type="Proteomes" id="UP001243195">
    <property type="component" value="Unassembled WGS sequence"/>
</dbReference>
<feature type="chain" id="PRO_5043768125" description="VCBS repeat-containing protein" evidence="1">
    <location>
        <begin position="25"/>
        <end position="240"/>
    </location>
</feature>
<dbReference type="AlphaFoldDB" id="A0AAW8JME2"/>
<accession>A0AAW8JME2</accession>
<evidence type="ECO:0000313" key="2">
    <source>
        <dbReference type="EMBL" id="MDQ9073127.1"/>
    </source>
</evidence>
<protein>
    <recommendedName>
        <fullName evidence="4">VCBS repeat-containing protein</fullName>
    </recommendedName>
</protein>
<proteinExistence type="predicted"/>
<keyword evidence="1" id="KW-0732">Signal</keyword>
<feature type="signal peptide" evidence="1">
    <location>
        <begin position="1"/>
        <end position="24"/>
    </location>
</feature>
<reference evidence="2" key="1">
    <citation type="submission" date="2023-08" db="EMBL/GenBank/DDBJ databases">
        <title>Emergence of clinically-relevant ST2 carbapenem-resistant Acinetobacter baumannii strains in hospital sewages in Zhejiang, East of China.</title>
        <authorList>
            <person name="Kaichao C."/>
            <person name="Zhang R."/>
        </authorList>
    </citation>
    <scope>NUCLEOTIDE SEQUENCE</scope>
    <source>
        <strain evidence="2">M-SY-60</strain>
    </source>
</reference>
<dbReference type="RefSeq" id="WP_308956287.1">
    <property type="nucleotide sequence ID" value="NZ_JAVICY010000014.1"/>
</dbReference>
<dbReference type="EMBL" id="JAVIDA010000035">
    <property type="protein sequence ID" value="MDQ9073127.1"/>
    <property type="molecule type" value="Genomic_DNA"/>
</dbReference>
<evidence type="ECO:0000256" key="1">
    <source>
        <dbReference type="SAM" id="SignalP"/>
    </source>
</evidence>
<gene>
    <name evidence="2" type="ORF">RFH51_16865</name>
</gene>
<evidence type="ECO:0000313" key="3">
    <source>
        <dbReference type="Proteomes" id="UP001243195"/>
    </source>
</evidence>
<organism evidence="2 3">
    <name type="scientific">Acinetobacter gerneri</name>
    <dbReference type="NCBI Taxonomy" id="202952"/>
    <lineage>
        <taxon>Bacteria</taxon>
        <taxon>Pseudomonadati</taxon>
        <taxon>Pseudomonadota</taxon>
        <taxon>Gammaproteobacteria</taxon>
        <taxon>Moraxellales</taxon>
        <taxon>Moraxellaceae</taxon>
        <taxon>Acinetobacter</taxon>
    </lineage>
</organism>
<comment type="caution">
    <text evidence="2">The sequence shown here is derived from an EMBL/GenBank/DDBJ whole genome shotgun (WGS) entry which is preliminary data.</text>
</comment>